<dbReference type="InterPro" id="IPR010710">
    <property type="entry name" value="DUF1289"/>
</dbReference>
<dbReference type="Proteomes" id="UP000706151">
    <property type="component" value="Unassembled WGS sequence"/>
</dbReference>
<dbReference type="Pfam" id="PF06945">
    <property type="entry name" value="DUF1289"/>
    <property type="match status" value="1"/>
</dbReference>
<name>A0A935W2J2_9PROT</name>
<dbReference type="PANTHER" id="PTHR35175:SF2">
    <property type="entry name" value="DUF1289 DOMAIN-CONTAINING PROTEIN"/>
    <property type="match status" value="1"/>
</dbReference>
<evidence type="ECO:0000313" key="1">
    <source>
        <dbReference type="EMBL" id="MBK7953366.1"/>
    </source>
</evidence>
<protein>
    <submittedName>
        <fullName evidence="1">DUF1289 domain-containing protein</fullName>
    </submittedName>
</protein>
<dbReference type="PANTHER" id="PTHR35175">
    <property type="entry name" value="DUF1289 DOMAIN-CONTAINING PROTEIN"/>
    <property type="match status" value="1"/>
</dbReference>
<evidence type="ECO:0000313" key="2">
    <source>
        <dbReference type="Proteomes" id="UP000706151"/>
    </source>
</evidence>
<comment type="caution">
    <text evidence="1">The sequence shown here is derived from an EMBL/GenBank/DDBJ whole genome shotgun (WGS) entry which is preliminary data.</text>
</comment>
<proteinExistence type="predicted"/>
<sequence>MSTAGPGGSNVTQVVASPCINVCRMDDRSGLCLGCFRTIEEIVVWSRASTDQRLQVLLAVERRRVEHDPVGGAWGGEFRGECER</sequence>
<dbReference type="AlphaFoldDB" id="A0A935W2J2"/>
<gene>
    <name evidence="1" type="ORF">IPK02_05005</name>
</gene>
<reference evidence="1 2" key="1">
    <citation type="submission" date="2020-10" db="EMBL/GenBank/DDBJ databases">
        <title>Connecting structure to function with the recovery of over 1000 high-quality activated sludge metagenome-assembled genomes encoding full-length rRNA genes using long-read sequencing.</title>
        <authorList>
            <person name="Singleton C.M."/>
            <person name="Petriglieri F."/>
            <person name="Kristensen J.M."/>
            <person name="Kirkegaard R.H."/>
            <person name="Michaelsen T.Y."/>
            <person name="Andersen M.H."/>
            <person name="Karst S.M."/>
            <person name="Dueholm M.S."/>
            <person name="Nielsen P.H."/>
            <person name="Albertsen M."/>
        </authorList>
    </citation>
    <scope>NUCLEOTIDE SEQUENCE [LARGE SCALE GENOMIC DNA]</scope>
    <source>
        <strain evidence="1">Fred_18-Q3-R57-64_BAT3C.720</strain>
    </source>
</reference>
<accession>A0A935W2J2</accession>
<organism evidence="1 2">
    <name type="scientific">Candidatus Accumulibacter affinis</name>
    <dbReference type="NCBI Taxonomy" id="2954384"/>
    <lineage>
        <taxon>Bacteria</taxon>
        <taxon>Pseudomonadati</taxon>
        <taxon>Pseudomonadota</taxon>
        <taxon>Betaproteobacteria</taxon>
        <taxon>Candidatus Accumulibacter</taxon>
    </lineage>
</organism>
<dbReference type="EMBL" id="JADJOT010000004">
    <property type="protein sequence ID" value="MBK7953366.1"/>
    <property type="molecule type" value="Genomic_DNA"/>
</dbReference>